<dbReference type="KEGG" id="lal:AT746_07570"/>
<organism evidence="2 3">
    <name type="scientific">Lacimicrobium alkaliphilum</name>
    <dbReference type="NCBI Taxonomy" id="1526571"/>
    <lineage>
        <taxon>Bacteria</taxon>
        <taxon>Pseudomonadati</taxon>
        <taxon>Pseudomonadota</taxon>
        <taxon>Gammaproteobacteria</taxon>
        <taxon>Alteromonadales</taxon>
        <taxon>Alteromonadaceae</taxon>
        <taxon>Lacimicrobium</taxon>
    </lineage>
</organism>
<evidence type="ECO:0000313" key="2">
    <source>
        <dbReference type="EMBL" id="ALS98134.1"/>
    </source>
</evidence>
<keyword evidence="3" id="KW-1185">Reference proteome</keyword>
<reference evidence="2 3" key="1">
    <citation type="submission" date="2015-12" db="EMBL/GenBank/DDBJ databases">
        <title>Complete genome of Lacimicrobium alkaliphilum KCTC 32984.</title>
        <authorList>
            <person name="Kim S.-G."/>
            <person name="Lee Y.-J."/>
        </authorList>
    </citation>
    <scope>NUCLEOTIDE SEQUENCE [LARGE SCALE GENOMIC DNA]</scope>
    <source>
        <strain evidence="2 3">YelD216</strain>
    </source>
</reference>
<dbReference type="OrthoDB" id="6388221at2"/>
<evidence type="ECO:0000313" key="3">
    <source>
        <dbReference type="Proteomes" id="UP000068447"/>
    </source>
</evidence>
<dbReference type="EMBL" id="CP013650">
    <property type="protein sequence ID" value="ALS98134.1"/>
    <property type="molecule type" value="Genomic_DNA"/>
</dbReference>
<name>A0A0U2JIR4_9ALTE</name>
<dbReference type="RefSeq" id="WP_062478611.1">
    <property type="nucleotide sequence ID" value="NZ_CP013650.1"/>
</dbReference>
<sequence>MKNFTRLITLGLALIGAQQAGAEEITNKDWLLQQGNEYIREAVINLDLPVMAELKRLSKPTAEQKQSPMLAKNETKVLTPVKASASE</sequence>
<feature type="chain" id="PRO_5006830946" evidence="1">
    <location>
        <begin position="23"/>
        <end position="87"/>
    </location>
</feature>
<keyword evidence="1" id="KW-0732">Signal</keyword>
<dbReference type="Proteomes" id="UP000068447">
    <property type="component" value="Chromosome"/>
</dbReference>
<feature type="signal peptide" evidence="1">
    <location>
        <begin position="1"/>
        <end position="22"/>
    </location>
</feature>
<proteinExistence type="predicted"/>
<evidence type="ECO:0000256" key="1">
    <source>
        <dbReference type="SAM" id="SignalP"/>
    </source>
</evidence>
<dbReference type="STRING" id="1526571.AT746_07570"/>
<dbReference type="AlphaFoldDB" id="A0A0U2JIR4"/>
<gene>
    <name evidence="2" type="ORF">AT746_07570</name>
</gene>
<protein>
    <submittedName>
        <fullName evidence="2">Uncharacterized protein</fullName>
    </submittedName>
</protein>
<accession>A0A0U2JIR4</accession>